<dbReference type="PANTHER" id="PTHR34138">
    <property type="entry name" value="CELL SHAPE-DETERMINING PROTEIN MREC"/>
    <property type="match status" value="1"/>
</dbReference>
<feature type="compositionally biased region" description="Low complexity" evidence="6">
    <location>
        <begin position="417"/>
        <end position="460"/>
    </location>
</feature>
<evidence type="ECO:0000256" key="2">
    <source>
        <dbReference type="ARBA" id="ARBA00013855"/>
    </source>
</evidence>
<dbReference type="GO" id="GO:0005886">
    <property type="term" value="C:plasma membrane"/>
    <property type="evidence" value="ECO:0007669"/>
    <property type="project" value="TreeGrafter"/>
</dbReference>
<dbReference type="InterPro" id="IPR055342">
    <property type="entry name" value="MreC_beta-barrel_core"/>
</dbReference>
<keyword evidence="9" id="KW-1185">Reference proteome</keyword>
<reference evidence="8 9" key="1">
    <citation type="submission" date="2019-03" db="EMBL/GenBank/DDBJ databases">
        <title>Genomic Encyclopedia of Type Strains, Phase IV (KMG-IV): sequencing the most valuable type-strain genomes for metagenomic binning, comparative biology and taxonomic classification.</title>
        <authorList>
            <person name="Goeker M."/>
        </authorList>
    </citation>
    <scope>NUCLEOTIDE SEQUENCE [LARGE SCALE GENOMIC DNA]</scope>
    <source>
        <strain evidence="8 9">DSM 103428</strain>
    </source>
</reference>
<feature type="domain" description="Rod shape-determining protein MreC beta-barrel core" evidence="7">
    <location>
        <begin position="130"/>
        <end position="276"/>
    </location>
</feature>
<dbReference type="EMBL" id="SMGK01000004">
    <property type="protein sequence ID" value="TCK72039.1"/>
    <property type="molecule type" value="Genomic_DNA"/>
</dbReference>
<evidence type="ECO:0000256" key="6">
    <source>
        <dbReference type="SAM" id="MobiDB-lite"/>
    </source>
</evidence>
<dbReference type="RefSeq" id="WP_207901434.1">
    <property type="nucleotide sequence ID" value="NZ_SMGK01000004.1"/>
</dbReference>
<comment type="similarity">
    <text evidence="1">Belongs to the MreC family.</text>
</comment>
<protein>
    <recommendedName>
        <fullName evidence="2">Cell shape-determining protein MreC</fullName>
    </recommendedName>
    <alternativeName>
        <fullName evidence="4">Cell shape protein MreC</fullName>
    </alternativeName>
</protein>
<feature type="coiled-coil region" evidence="5">
    <location>
        <begin position="77"/>
        <end position="104"/>
    </location>
</feature>
<dbReference type="Pfam" id="PF04085">
    <property type="entry name" value="MreC"/>
    <property type="match status" value="1"/>
</dbReference>
<dbReference type="InterPro" id="IPR042177">
    <property type="entry name" value="Cell/Rod_1"/>
</dbReference>
<keyword evidence="3" id="KW-0133">Cell shape</keyword>
<dbReference type="NCBIfam" id="TIGR00219">
    <property type="entry name" value="mreC"/>
    <property type="match status" value="1"/>
</dbReference>
<sequence>MESFFSRYRNALVLIAVLLAQTLGLAVQVRRTLPGQPDRGPVRLIRYWMVSLVAPPERVAHGTGSVSRSWWMNYVDMVHVRRQNRELQAEIDRMKLQEASLAEDALEGQRLKQLLDFKGKYVYQTVAAQVIGASGADQSRVLYIDKGSHDGIKADMPVITPDGIVGKTRDVFPHTSQVLMISDPASGAGVVLETTRIRGVLRGNAMGQPEIVNVMPDERIKAGEKVVTSGGDQIFPRGLPVGTVEKMVDDPDHEPMQDVLIKPGANLAQLEEVLVVTSTGDQMPKQDQKDLDQAELDNMQQRASDILAERLPSRVDPNAPPLEQQGATSDNLADVTRPMRPLQALHPDRYSPDETPPAADLTPGAHSPDVSSGKNVAPMSAAQMPAAKPRGPKLVPSDGSVPPPHRTPATVLPGTGAPKTAATPRTTVAPRTPAAVPKTTTAPRTVTAPRTTTPVQVAPKPSAPKPGAPKSGAPKAAAPVKHKGPEIVPSDGSTPPPHKTAPATPQGAL</sequence>
<evidence type="ECO:0000256" key="1">
    <source>
        <dbReference type="ARBA" id="ARBA00009369"/>
    </source>
</evidence>
<evidence type="ECO:0000256" key="5">
    <source>
        <dbReference type="SAM" id="Coils"/>
    </source>
</evidence>
<keyword evidence="5" id="KW-0175">Coiled coil</keyword>
<dbReference type="Proteomes" id="UP000295210">
    <property type="component" value="Unassembled WGS sequence"/>
</dbReference>
<organism evidence="8 9">
    <name type="scientific">Acidipila rosea</name>
    <dbReference type="NCBI Taxonomy" id="768535"/>
    <lineage>
        <taxon>Bacteria</taxon>
        <taxon>Pseudomonadati</taxon>
        <taxon>Acidobacteriota</taxon>
        <taxon>Terriglobia</taxon>
        <taxon>Terriglobales</taxon>
        <taxon>Acidobacteriaceae</taxon>
        <taxon>Acidipila</taxon>
    </lineage>
</organism>
<dbReference type="InterPro" id="IPR042175">
    <property type="entry name" value="Cell/Rod_MreC_2"/>
</dbReference>
<gene>
    <name evidence="8" type="ORF">C7378_2671</name>
</gene>
<feature type="region of interest" description="Disordered" evidence="6">
    <location>
        <begin position="309"/>
        <end position="509"/>
    </location>
</feature>
<feature type="compositionally biased region" description="Low complexity" evidence="6">
    <location>
        <begin position="468"/>
        <end position="479"/>
    </location>
</feature>
<dbReference type="Gene3D" id="2.40.10.350">
    <property type="entry name" value="Rod shape-determining protein MreC, domain 2"/>
    <property type="match status" value="1"/>
</dbReference>
<proteinExistence type="inferred from homology"/>
<name>A0A4R1L6X1_9BACT</name>
<evidence type="ECO:0000313" key="9">
    <source>
        <dbReference type="Proteomes" id="UP000295210"/>
    </source>
</evidence>
<dbReference type="Gene3D" id="2.40.10.340">
    <property type="entry name" value="Rod shape-determining protein MreC, domain 1"/>
    <property type="match status" value="1"/>
</dbReference>
<comment type="caution">
    <text evidence="8">The sequence shown here is derived from an EMBL/GenBank/DDBJ whole genome shotgun (WGS) entry which is preliminary data.</text>
</comment>
<dbReference type="PANTHER" id="PTHR34138:SF1">
    <property type="entry name" value="CELL SHAPE-DETERMINING PROTEIN MREC"/>
    <property type="match status" value="1"/>
</dbReference>
<evidence type="ECO:0000256" key="3">
    <source>
        <dbReference type="ARBA" id="ARBA00022960"/>
    </source>
</evidence>
<evidence type="ECO:0000313" key="8">
    <source>
        <dbReference type="EMBL" id="TCK72039.1"/>
    </source>
</evidence>
<evidence type="ECO:0000259" key="7">
    <source>
        <dbReference type="Pfam" id="PF04085"/>
    </source>
</evidence>
<dbReference type="GO" id="GO:0008360">
    <property type="term" value="P:regulation of cell shape"/>
    <property type="evidence" value="ECO:0007669"/>
    <property type="project" value="UniProtKB-KW"/>
</dbReference>
<evidence type="ECO:0000256" key="4">
    <source>
        <dbReference type="ARBA" id="ARBA00032089"/>
    </source>
</evidence>
<feature type="compositionally biased region" description="Low complexity" evidence="6">
    <location>
        <begin position="500"/>
        <end position="509"/>
    </location>
</feature>
<accession>A0A4R1L6X1</accession>
<dbReference type="InterPro" id="IPR007221">
    <property type="entry name" value="MreC"/>
</dbReference>
<dbReference type="AlphaFoldDB" id="A0A4R1L6X1"/>